<evidence type="ECO:0000313" key="5">
    <source>
        <dbReference type="EMBL" id="KAK6544137.1"/>
    </source>
</evidence>
<dbReference type="Gene3D" id="2.30.30.40">
    <property type="entry name" value="SH3 Domains"/>
    <property type="match status" value="1"/>
</dbReference>
<dbReference type="Pfam" id="PF01266">
    <property type="entry name" value="DAO"/>
    <property type="match status" value="1"/>
</dbReference>
<dbReference type="SMART" id="SM00326">
    <property type="entry name" value="SH3"/>
    <property type="match status" value="1"/>
</dbReference>
<dbReference type="Gene3D" id="3.30.9.10">
    <property type="entry name" value="D-Amino Acid Oxidase, subunit A, domain 2"/>
    <property type="match status" value="1"/>
</dbReference>
<dbReference type="InterPro" id="IPR036188">
    <property type="entry name" value="FAD/NAD-bd_sf"/>
</dbReference>
<dbReference type="AlphaFoldDB" id="A0AAV9XRC0"/>
<feature type="domain" description="SH3" evidence="4">
    <location>
        <begin position="476"/>
        <end position="552"/>
    </location>
</feature>
<dbReference type="InterPro" id="IPR006076">
    <property type="entry name" value="FAD-dep_OxRdtase"/>
</dbReference>
<protein>
    <recommendedName>
        <fullName evidence="4">SH3 domain-containing protein</fullName>
    </recommendedName>
</protein>
<dbReference type="PANTHER" id="PTHR13847">
    <property type="entry name" value="SARCOSINE DEHYDROGENASE-RELATED"/>
    <property type="match status" value="1"/>
</dbReference>
<keyword evidence="6" id="KW-1185">Reference proteome</keyword>
<sequence>MSSTAHFPDPQIPSEESTSSFWLKQPDEFLLGHRTTADLPTEADIVIIGSGIAGAQTARYLCEQDGGAWTQGKRIVMLEAREACWGATGRIQASLFILSSRVTKHWIYSSGGHCKPSLYAYPRLQHLFDDLGISETLTAINFELRNLSLLTSYIRENGIDCDFHTLPSCDAYFDHESFSLAVGSIQLLRQHAPELADKLTIVTAKAALEELRVPTAVGAITIKDAAKLWPYKLVSYILKDLIKNRGLNLQTSTPVLAISTLNDGAPIPLHRVHTARGALTTPIVIHATNAFASHLVPAMRDVIYPVRAQMSSLKPPKSLIQTPLNHTYGLVEGERIKAEYLVQEDIRADGSGGSFLLGGGRKYAKDQGVGVTDDNSVDPEVGKYLRSSIGKYFDDECGYPSADKMCDAKYMWSGIMGFSADERPWVGKVPGTEGQYILAGFEGHGMAYTTGSAQALAQILHHRYPVLPDDVYSKYWNRNICVALYEFTAATSGSESILAQGKELSLQKDDIVDVIEKGHNGWWFGTIIRSSDTDRLNKYGWFPSNFVDEMPFAKGDDGHRLNQFEPSLFARLQDYPEEIFSWFPRSFAVTEERLNHAKEIAKTFDMDEMRKRERGTSGHIKSISPSGEPKSNSDELYKEMLYDRYKLQFAVKLIECGKDEDNLVPSLESTALTNIEQKYLTVDQEVLRKVKFVKPLKRLQKLSGTETHQIDHARIAAILSKLDIKEEPSPPTPQEIEKRIILRAKLRAKCLRDKEKESTTSSKSHISSSLSTTVSCNCQNVIVRDFAVEAEKGQGRVEKDLRASQILSQHPLVAGLRTDEAGEGGEDWIMITNDNQQR</sequence>
<evidence type="ECO:0000313" key="6">
    <source>
        <dbReference type="Proteomes" id="UP001365542"/>
    </source>
</evidence>
<proteinExistence type="predicted"/>
<comment type="caution">
    <text evidence="5">The sequence shown here is derived from an EMBL/GenBank/DDBJ whole genome shotgun (WGS) entry which is preliminary data.</text>
</comment>
<dbReference type="Gene3D" id="3.50.50.60">
    <property type="entry name" value="FAD/NAD(P)-binding domain"/>
    <property type="match status" value="1"/>
</dbReference>
<dbReference type="PROSITE" id="PS50002">
    <property type="entry name" value="SH3"/>
    <property type="match status" value="1"/>
</dbReference>
<keyword evidence="1 2" id="KW-0728">SH3 domain</keyword>
<dbReference type="PRINTS" id="PR00452">
    <property type="entry name" value="SH3DOMAIN"/>
</dbReference>
<gene>
    <name evidence="5" type="ORF">TWF694_000845</name>
</gene>
<reference evidence="5 6" key="1">
    <citation type="submission" date="2019-10" db="EMBL/GenBank/DDBJ databases">
        <authorList>
            <person name="Palmer J.M."/>
        </authorList>
    </citation>
    <scope>NUCLEOTIDE SEQUENCE [LARGE SCALE GENOMIC DNA]</scope>
    <source>
        <strain evidence="5 6">TWF694</strain>
    </source>
</reference>
<dbReference type="PANTHER" id="PTHR13847:SF129">
    <property type="entry name" value="FAD DEPENDENT OXIDOREDUCTASE"/>
    <property type="match status" value="1"/>
</dbReference>
<evidence type="ECO:0000256" key="1">
    <source>
        <dbReference type="ARBA" id="ARBA00022443"/>
    </source>
</evidence>
<accession>A0AAV9XRC0</accession>
<dbReference type="EMBL" id="JAVHJO010000001">
    <property type="protein sequence ID" value="KAK6544137.1"/>
    <property type="molecule type" value="Genomic_DNA"/>
</dbReference>
<dbReference type="SUPFAM" id="SSF51905">
    <property type="entry name" value="FAD/NAD(P)-binding domain"/>
    <property type="match status" value="1"/>
</dbReference>
<dbReference type="SUPFAM" id="SSF50044">
    <property type="entry name" value="SH3-domain"/>
    <property type="match status" value="1"/>
</dbReference>
<dbReference type="Pfam" id="PF07653">
    <property type="entry name" value="SH3_2"/>
    <property type="match status" value="1"/>
</dbReference>
<dbReference type="CDD" id="cd00174">
    <property type="entry name" value="SH3"/>
    <property type="match status" value="1"/>
</dbReference>
<dbReference type="InterPro" id="IPR001452">
    <property type="entry name" value="SH3_domain"/>
</dbReference>
<name>A0AAV9XRC0_9PEZI</name>
<evidence type="ECO:0000256" key="2">
    <source>
        <dbReference type="PROSITE-ProRule" id="PRU00192"/>
    </source>
</evidence>
<feature type="region of interest" description="Disordered" evidence="3">
    <location>
        <begin position="614"/>
        <end position="633"/>
    </location>
</feature>
<dbReference type="InterPro" id="IPR036028">
    <property type="entry name" value="SH3-like_dom_sf"/>
</dbReference>
<evidence type="ECO:0000256" key="3">
    <source>
        <dbReference type="SAM" id="MobiDB-lite"/>
    </source>
</evidence>
<dbReference type="Proteomes" id="UP001365542">
    <property type="component" value="Unassembled WGS sequence"/>
</dbReference>
<evidence type="ECO:0000259" key="4">
    <source>
        <dbReference type="PROSITE" id="PS50002"/>
    </source>
</evidence>
<dbReference type="GO" id="GO:0005737">
    <property type="term" value="C:cytoplasm"/>
    <property type="evidence" value="ECO:0007669"/>
    <property type="project" value="TreeGrafter"/>
</dbReference>
<organism evidence="5 6">
    <name type="scientific">Orbilia ellipsospora</name>
    <dbReference type="NCBI Taxonomy" id="2528407"/>
    <lineage>
        <taxon>Eukaryota</taxon>
        <taxon>Fungi</taxon>
        <taxon>Dikarya</taxon>
        <taxon>Ascomycota</taxon>
        <taxon>Pezizomycotina</taxon>
        <taxon>Orbiliomycetes</taxon>
        <taxon>Orbiliales</taxon>
        <taxon>Orbiliaceae</taxon>
        <taxon>Orbilia</taxon>
    </lineage>
</organism>